<dbReference type="PROSITE" id="PS51257">
    <property type="entry name" value="PROKAR_LIPOPROTEIN"/>
    <property type="match status" value="1"/>
</dbReference>
<dbReference type="Pfam" id="PF07660">
    <property type="entry name" value="STN"/>
    <property type="match status" value="1"/>
</dbReference>
<dbReference type="AlphaFoldDB" id="Q47HN2"/>
<dbReference type="PANTHER" id="PTHR30332">
    <property type="entry name" value="PROBABLE GENERAL SECRETION PATHWAY PROTEIN D"/>
    <property type="match status" value="1"/>
</dbReference>
<dbReference type="EMBL" id="CP000089">
    <property type="protein sequence ID" value="AAZ45649.1"/>
    <property type="molecule type" value="Genomic_DNA"/>
</dbReference>
<dbReference type="PRINTS" id="PR00811">
    <property type="entry name" value="BCTERIALGSPD"/>
</dbReference>
<dbReference type="Gene3D" id="3.55.50.30">
    <property type="match status" value="1"/>
</dbReference>
<dbReference type="Pfam" id="PF00263">
    <property type="entry name" value="Secretin"/>
    <property type="match status" value="1"/>
</dbReference>
<dbReference type="HOGENOM" id="CLU_006756_3_1_4"/>
<dbReference type="InterPro" id="IPR050810">
    <property type="entry name" value="Bact_Secretion_Sys_Channel"/>
</dbReference>
<keyword evidence="2" id="KW-0472">Membrane</keyword>
<gene>
    <name evidence="6" type="ordered locus">Daro_0893</name>
</gene>
<dbReference type="InterPro" id="IPR013358">
    <property type="entry name" value="Pilus_biogenesis_MshL"/>
</dbReference>
<evidence type="ECO:0000256" key="2">
    <source>
        <dbReference type="ARBA" id="ARBA00023136"/>
    </source>
</evidence>
<sequence>MSKISIVAMSALLLAACSNQYSHRGDAFERAGQEIGAAAAGKTNRSQGDVVGQAMVPPLQLEQPVAAKPEPRFNLAVNNAPVGQVLNALVSGTPYSMLFPPELSGTVSLNLKNTTVREALDTLRDVYGYDYRFQGNRIYVQPNTIQTRIFKINYLASRRQGMSDMRVTGSSPTTSNPGMGSGAASGQQLSGSASGTTGGTTSSSAQRIVDSARVQTSSDFDFWKDLTLALTTIVGHQDGRNVIVNPGSGVVLVKATPVELRGVDEYLKATQLVVERQVMLEAKIIEVSLNDSYQTGINWSKFGGIANRFSLGIAAPSATLAGSGVISGSAAGVSGGTAVAAVPGSGGAMATGPTGRGFFGLTFQSNNFAALLSFLEGQGDVQVLSSPRIATTNNQKAVLKVGTDDYFVTGISTNVTTGTGTGGNVVTPNITLQPFFSGISLDVTPQIDDEGNIILHVHPSVSVVEEKSKSVNLGDLGTYTLPLASSTINESDSIVRVQDGSIVAIGGLMSQEQNTNRYGLPGISGVPGLGLLFGQKSVSNRKRELVILMKSTVIRGENSWRDVAGDAQDRLQALDPRQQRHIEWQ</sequence>
<feature type="domain" description="Secretin/TonB short N-terminal" evidence="5">
    <location>
        <begin position="95"/>
        <end position="143"/>
    </location>
</feature>
<dbReference type="OrthoDB" id="9779724at2"/>
<evidence type="ECO:0000313" key="6">
    <source>
        <dbReference type="EMBL" id="AAZ45649.1"/>
    </source>
</evidence>
<dbReference type="InterPro" id="IPR011514">
    <property type="entry name" value="Secretin_N_2"/>
</dbReference>
<dbReference type="Pfam" id="PF07655">
    <property type="entry name" value="Secretin_N_2"/>
    <property type="match status" value="1"/>
</dbReference>
<protein>
    <submittedName>
        <fullName evidence="6">Type II and III secretion system protein:Secretin, N-terminal:Secretin/TonB, short N-terminal</fullName>
    </submittedName>
</protein>
<evidence type="ECO:0000256" key="4">
    <source>
        <dbReference type="SAM" id="MobiDB-lite"/>
    </source>
</evidence>
<dbReference type="GO" id="GO:0009306">
    <property type="term" value="P:protein secretion"/>
    <property type="evidence" value="ECO:0007669"/>
    <property type="project" value="InterPro"/>
</dbReference>
<evidence type="ECO:0000256" key="1">
    <source>
        <dbReference type="ARBA" id="ARBA00022448"/>
    </source>
</evidence>
<organism evidence="6">
    <name type="scientific">Dechloromonas aromatica (strain RCB)</name>
    <dbReference type="NCBI Taxonomy" id="159087"/>
    <lineage>
        <taxon>Bacteria</taxon>
        <taxon>Pseudomonadati</taxon>
        <taxon>Pseudomonadota</taxon>
        <taxon>Betaproteobacteria</taxon>
        <taxon>Rhodocyclales</taxon>
        <taxon>Azonexaceae</taxon>
        <taxon>Dechloromonas</taxon>
    </lineage>
</organism>
<dbReference type="PANTHER" id="PTHR30332:SF17">
    <property type="entry name" value="TYPE IV PILIATION SYSTEM PROTEIN DR_0774-RELATED"/>
    <property type="match status" value="1"/>
</dbReference>
<dbReference type="eggNOG" id="COG1450">
    <property type="taxonomic scope" value="Bacteria"/>
</dbReference>
<dbReference type="InterPro" id="IPR004846">
    <property type="entry name" value="T2SS/T3SS_dom"/>
</dbReference>
<dbReference type="STRING" id="159087.Daro_0893"/>
<dbReference type="KEGG" id="dar:Daro_0893"/>
<dbReference type="GO" id="GO:0009297">
    <property type="term" value="P:pilus assembly"/>
    <property type="evidence" value="ECO:0007669"/>
    <property type="project" value="InterPro"/>
</dbReference>
<keyword evidence="3" id="KW-0998">Cell outer membrane</keyword>
<dbReference type="InterPro" id="IPR011662">
    <property type="entry name" value="Secretin/TonB_short_N"/>
</dbReference>
<keyword evidence="1" id="KW-0813">Transport</keyword>
<dbReference type="SMART" id="SM00965">
    <property type="entry name" value="STN"/>
    <property type="match status" value="1"/>
</dbReference>
<feature type="compositionally biased region" description="Low complexity" evidence="4">
    <location>
        <begin position="182"/>
        <end position="206"/>
    </location>
</feature>
<dbReference type="NCBIfam" id="TIGR02519">
    <property type="entry name" value="pilus_MshL"/>
    <property type="match status" value="1"/>
</dbReference>
<evidence type="ECO:0000259" key="5">
    <source>
        <dbReference type="SMART" id="SM00965"/>
    </source>
</evidence>
<evidence type="ECO:0000256" key="3">
    <source>
        <dbReference type="ARBA" id="ARBA00023237"/>
    </source>
</evidence>
<proteinExistence type="predicted"/>
<dbReference type="GO" id="GO:0019867">
    <property type="term" value="C:outer membrane"/>
    <property type="evidence" value="ECO:0007669"/>
    <property type="project" value="InterPro"/>
</dbReference>
<name>Q47HN2_DECAR</name>
<dbReference type="InterPro" id="IPR001775">
    <property type="entry name" value="GspD/PilQ"/>
</dbReference>
<feature type="compositionally biased region" description="Polar residues" evidence="4">
    <location>
        <begin position="168"/>
        <end position="177"/>
    </location>
</feature>
<reference evidence="6" key="1">
    <citation type="submission" date="2005-08" db="EMBL/GenBank/DDBJ databases">
        <title>Complete sequence of Dechloromonas aromatica RCB.</title>
        <authorList>
            <person name="Salinero K.K."/>
            <person name="Copeland A."/>
            <person name="Lucas S."/>
            <person name="Lapidus A."/>
            <person name="Barry K."/>
            <person name="Detter J.C."/>
            <person name="Glavina T."/>
            <person name="Hammon N."/>
            <person name="Israni S."/>
            <person name="Pitluck S."/>
            <person name="Di Bartolo G."/>
            <person name="Trong S."/>
            <person name="Schmutz J."/>
            <person name="Larimer F."/>
            <person name="Land M."/>
            <person name="Ivanova N."/>
            <person name="Richardson P."/>
        </authorList>
    </citation>
    <scope>NUCLEOTIDE SEQUENCE</scope>
    <source>
        <strain evidence="6">RCB</strain>
    </source>
</reference>
<dbReference type="GO" id="GO:0015627">
    <property type="term" value="C:type II protein secretion system complex"/>
    <property type="evidence" value="ECO:0007669"/>
    <property type="project" value="TreeGrafter"/>
</dbReference>
<feature type="region of interest" description="Disordered" evidence="4">
    <location>
        <begin position="163"/>
        <end position="208"/>
    </location>
</feature>
<accession>Q47HN2</accession>